<dbReference type="EMBL" id="CP020557">
    <property type="protein sequence ID" value="ARF68731.1"/>
    <property type="molecule type" value="Genomic_DNA"/>
</dbReference>
<proteinExistence type="predicted"/>
<dbReference type="RefSeq" id="WP_024093128.1">
    <property type="nucleotide sequence ID" value="NZ_CP019794.1"/>
</dbReference>
<reference evidence="1 2" key="1">
    <citation type="submission" date="2017-03" db="EMBL/GenBank/DDBJ databases">
        <title>Paenibacillus larvae genome sequencing.</title>
        <authorList>
            <person name="Dingman D.W."/>
        </authorList>
    </citation>
    <scope>NUCLEOTIDE SEQUENCE [LARGE SCALE GENOMIC DNA]</scope>
    <source>
        <strain evidence="1 2">SAG 10367</strain>
    </source>
</reference>
<dbReference type="Proteomes" id="UP000192727">
    <property type="component" value="Chromosome"/>
</dbReference>
<gene>
    <name evidence="1" type="ORF">B7C51_14375</name>
</gene>
<dbReference type="AlphaFoldDB" id="A0A1V0UU90"/>
<evidence type="ECO:0000313" key="1">
    <source>
        <dbReference type="EMBL" id="ARF68731.1"/>
    </source>
</evidence>
<organism evidence="1 2">
    <name type="scientific">Paenibacillus larvae subsp. pulvifaciens</name>
    <dbReference type="NCBI Taxonomy" id="1477"/>
    <lineage>
        <taxon>Bacteria</taxon>
        <taxon>Bacillati</taxon>
        <taxon>Bacillota</taxon>
        <taxon>Bacilli</taxon>
        <taxon>Bacillales</taxon>
        <taxon>Paenibacillaceae</taxon>
        <taxon>Paenibacillus</taxon>
    </lineage>
</organism>
<sequence>MERQVAELEKIVKNQSDELLEMKRKIDILEDIVLRLSICKASNGNFPYYDFIFLMGSRLTNKQGSIDCLCYYPKN</sequence>
<accession>A0A1V0UU90</accession>
<dbReference type="GeneID" id="64217355"/>
<evidence type="ECO:0000313" key="2">
    <source>
        <dbReference type="Proteomes" id="UP000192727"/>
    </source>
</evidence>
<protein>
    <submittedName>
        <fullName evidence="1">Uncharacterized protein</fullName>
    </submittedName>
</protein>
<name>A0A1V0UU90_9BACL</name>